<feature type="compositionally biased region" description="Basic and acidic residues" evidence="2">
    <location>
        <begin position="102"/>
        <end position="111"/>
    </location>
</feature>
<evidence type="ECO:0000313" key="3">
    <source>
        <dbReference type="EMBL" id="KAF2740157.1"/>
    </source>
</evidence>
<proteinExistence type="predicted"/>
<reference evidence="3" key="1">
    <citation type="journal article" date="2020" name="Stud. Mycol.">
        <title>101 Dothideomycetes genomes: a test case for predicting lifestyles and emergence of pathogens.</title>
        <authorList>
            <person name="Haridas S."/>
            <person name="Albert R."/>
            <person name="Binder M."/>
            <person name="Bloem J."/>
            <person name="Labutti K."/>
            <person name="Salamov A."/>
            <person name="Andreopoulos B."/>
            <person name="Baker S."/>
            <person name="Barry K."/>
            <person name="Bills G."/>
            <person name="Bluhm B."/>
            <person name="Cannon C."/>
            <person name="Castanera R."/>
            <person name="Culley D."/>
            <person name="Daum C."/>
            <person name="Ezra D."/>
            <person name="Gonzalez J."/>
            <person name="Henrissat B."/>
            <person name="Kuo A."/>
            <person name="Liang C."/>
            <person name="Lipzen A."/>
            <person name="Lutzoni F."/>
            <person name="Magnuson J."/>
            <person name="Mondo S."/>
            <person name="Nolan M."/>
            <person name="Ohm R."/>
            <person name="Pangilinan J."/>
            <person name="Park H.-J."/>
            <person name="Ramirez L."/>
            <person name="Alfaro M."/>
            <person name="Sun H."/>
            <person name="Tritt A."/>
            <person name="Yoshinaga Y."/>
            <person name="Zwiers L.-H."/>
            <person name="Turgeon B."/>
            <person name="Goodwin S."/>
            <person name="Spatafora J."/>
            <person name="Crous P."/>
            <person name="Grigoriev I."/>
        </authorList>
    </citation>
    <scope>NUCLEOTIDE SEQUENCE</scope>
    <source>
        <strain evidence="3">CBS 125425</strain>
    </source>
</reference>
<dbReference type="AlphaFoldDB" id="A0A9P4V518"/>
<comment type="caution">
    <text evidence="3">The sequence shown here is derived from an EMBL/GenBank/DDBJ whole genome shotgun (WGS) entry which is preliminary data.</text>
</comment>
<evidence type="ECO:0000313" key="4">
    <source>
        <dbReference type="Proteomes" id="UP000799444"/>
    </source>
</evidence>
<dbReference type="Proteomes" id="UP000799444">
    <property type="component" value="Unassembled WGS sequence"/>
</dbReference>
<name>A0A9P4V518_9PLEO</name>
<feature type="region of interest" description="Disordered" evidence="2">
    <location>
        <begin position="1"/>
        <end position="21"/>
    </location>
</feature>
<dbReference type="EMBL" id="ML996101">
    <property type="protein sequence ID" value="KAF2740157.1"/>
    <property type="molecule type" value="Genomic_DNA"/>
</dbReference>
<gene>
    <name evidence="3" type="ORF">EJ04DRAFT_572455</name>
</gene>
<dbReference type="OrthoDB" id="5409998at2759"/>
<sequence length="340" mass="36930">MATVPPGQPGQPQHDPPKQPLQHDHLQSMVNMMYVHLGRYLRELQRGEPNGGRLGLQLKRILPAAAERFNDALDELENEVQEAQAVLRRDLAVLQADRRKREQAEAAERQRIAAASSAKKQAPATVDEPAITKTVEPSQPEPVPTRSEPAQPETVQEAIAKEPDLPPPIDTSSAPQTERDPLFDGTPTTANPQDQDFDFDAMFGDGALDEPTEVVGDSMDIDNSAPDLSFTLDDSGPSLLRGLEDFAKGDDDTAAGPDASNTNIDLDFAMPDLPDLEPADPPAPPEPQNSNNNQPSETTNTEQATAENADAALFQDIATDDLDDLFNTDSQFDDAFFFTS</sequence>
<feature type="compositionally biased region" description="Low complexity" evidence="2">
    <location>
        <begin position="112"/>
        <end position="124"/>
    </location>
</feature>
<keyword evidence="1" id="KW-0175">Coiled coil</keyword>
<evidence type="ECO:0000256" key="1">
    <source>
        <dbReference type="SAM" id="Coils"/>
    </source>
</evidence>
<feature type="compositionally biased region" description="Basic and acidic residues" evidence="2">
    <location>
        <begin position="242"/>
        <end position="251"/>
    </location>
</feature>
<feature type="compositionally biased region" description="Low complexity" evidence="2">
    <location>
        <begin position="288"/>
        <end position="312"/>
    </location>
</feature>
<feature type="region of interest" description="Disordered" evidence="2">
    <location>
        <begin position="102"/>
        <end position="312"/>
    </location>
</feature>
<organism evidence="3 4">
    <name type="scientific">Polyplosphaeria fusca</name>
    <dbReference type="NCBI Taxonomy" id="682080"/>
    <lineage>
        <taxon>Eukaryota</taxon>
        <taxon>Fungi</taxon>
        <taxon>Dikarya</taxon>
        <taxon>Ascomycota</taxon>
        <taxon>Pezizomycotina</taxon>
        <taxon>Dothideomycetes</taxon>
        <taxon>Pleosporomycetidae</taxon>
        <taxon>Pleosporales</taxon>
        <taxon>Tetraplosphaeriaceae</taxon>
        <taxon>Polyplosphaeria</taxon>
    </lineage>
</organism>
<keyword evidence="4" id="KW-1185">Reference proteome</keyword>
<feature type="coiled-coil region" evidence="1">
    <location>
        <begin position="66"/>
        <end position="93"/>
    </location>
</feature>
<accession>A0A9P4V518</accession>
<protein>
    <submittedName>
        <fullName evidence="3">Uncharacterized protein</fullName>
    </submittedName>
</protein>
<evidence type="ECO:0000256" key="2">
    <source>
        <dbReference type="SAM" id="MobiDB-lite"/>
    </source>
</evidence>